<proteinExistence type="predicted"/>
<evidence type="ECO:0000313" key="2">
    <source>
        <dbReference type="Proteomes" id="UP001160334"/>
    </source>
</evidence>
<dbReference type="EMBL" id="JARXVC010000003">
    <property type="protein sequence ID" value="MDH6280289.1"/>
    <property type="molecule type" value="Genomic_DNA"/>
</dbReference>
<protein>
    <submittedName>
        <fullName evidence="1">Uncharacterized protein</fullName>
    </submittedName>
</protein>
<organism evidence="1 2">
    <name type="scientific">Prescottella agglutinans</name>
    <dbReference type="NCBI Taxonomy" id="1644129"/>
    <lineage>
        <taxon>Bacteria</taxon>
        <taxon>Bacillati</taxon>
        <taxon>Actinomycetota</taxon>
        <taxon>Actinomycetes</taxon>
        <taxon>Mycobacteriales</taxon>
        <taxon>Nocardiaceae</taxon>
        <taxon>Prescottella</taxon>
    </lineage>
</organism>
<accession>A0ABT6M8Q4</accession>
<dbReference type="Proteomes" id="UP001160334">
    <property type="component" value="Unassembled WGS sequence"/>
</dbReference>
<name>A0ABT6M8Q4_9NOCA</name>
<sequence>MRGTSPTIRGSGFGREVSVIKVNQVTSRLEADKLRDVDLVGICLGDPAATDRRVVDAGTFAALQEAVGPRTSLYVDASAAPSPGDVVDAVDALRPAYFEFTAADSAKVSRVDEQLDLLRRLDVPKIANGFFVLKDEVSLLDSRRHLDRLVDVGVAYFQVELDSLIDPGFRISTSHRERLAALFADYPCIVSDVCTAAPLPPEIGQAGVYFNLGNGRVPNYDYSTRQTPLSGIVRIMRSLSVD</sequence>
<comment type="caution">
    <text evidence="1">The sequence shown here is derived from an EMBL/GenBank/DDBJ whole genome shotgun (WGS) entry which is preliminary data.</text>
</comment>
<reference evidence="1 2" key="1">
    <citation type="submission" date="2023-04" db="EMBL/GenBank/DDBJ databases">
        <title>Forest soil microbial communities from Buena Vista Peninsula, Colon Province, Panama.</title>
        <authorList>
            <person name="Bouskill N."/>
        </authorList>
    </citation>
    <scope>NUCLEOTIDE SEQUENCE [LARGE SCALE GENOMIC DNA]</scope>
    <source>
        <strain evidence="1 2">CFH S0262</strain>
    </source>
</reference>
<evidence type="ECO:0000313" key="1">
    <source>
        <dbReference type="EMBL" id="MDH6280289.1"/>
    </source>
</evidence>
<keyword evidence="2" id="KW-1185">Reference proteome</keyword>
<gene>
    <name evidence="1" type="ORF">M2280_001501</name>
</gene>